<dbReference type="Proteomes" id="UP001363151">
    <property type="component" value="Unassembled WGS sequence"/>
</dbReference>
<proteinExistence type="predicted"/>
<dbReference type="SUPFAM" id="SSF47473">
    <property type="entry name" value="EF-hand"/>
    <property type="match status" value="1"/>
</dbReference>
<dbReference type="InterPro" id="IPR018247">
    <property type="entry name" value="EF_Hand_1_Ca_BS"/>
</dbReference>
<dbReference type="Gene3D" id="1.10.238.10">
    <property type="entry name" value="EF-hand"/>
    <property type="match status" value="2"/>
</dbReference>
<dbReference type="PANTHER" id="PTHR10891">
    <property type="entry name" value="EF-HAND CALCIUM-BINDING DOMAIN CONTAINING PROTEIN"/>
    <property type="match status" value="1"/>
</dbReference>
<evidence type="ECO:0000313" key="7">
    <source>
        <dbReference type="Proteomes" id="UP001363151"/>
    </source>
</evidence>
<feature type="transmembrane region" description="Helical" evidence="4">
    <location>
        <begin position="355"/>
        <end position="374"/>
    </location>
</feature>
<dbReference type="InterPro" id="IPR011992">
    <property type="entry name" value="EF-hand-dom_pair"/>
</dbReference>
<evidence type="ECO:0000256" key="1">
    <source>
        <dbReference type="ARBA" id="ARBA00022723"/>
    </source>
</evidence>
<dbReference type="InterPro" id="IPR039647">
    <property type="entry name" value="EF_hand_pair_protein_CML-like"/>
</dbReference>
<feature type="transmembrane region" description="Helical" evidence="4">
    <location>
        <begin position="394"/>
        <end position="412"/>
    </location>
</feature>
<dbReference type="CDD" id="cd00051">
    <property type="entry name" value="EFh"/>
    <property type="match status" value="1"/>
</dbReference>
<dbReference type="SMART" id="SM00054">
    <property type="entry name" value="EFh"/>
    <property type="match status" value="4"/>
</dbReference>
<evidence type="ECO:0000256" key="2">
    <source>
        <dbReference type="ARBA" id="ARBA00022737"/>
    </source>
</evidence>
<feature type="transmembrane region" description="Helical" evidence="4">
    <location>
        <begin position="49"/>
        <end position="72"/>
    </location>
</feature>
<dbReference type="Pfam" id="PF13499">
    <property type="entry name" value="EF-hand_7"/>
    <property type="match status" value="2"/>
</dbReference>
<evidence type="ECO:0000256" key="3">
    <source>
        <dbReference type="ARBA" id="ARBA00022837"/>
    </source>
</evidence>
<dbReference type="PROSITE" id="PS50222">
    <property type="entry name" value="EF_HAND_2"/>
    <property type="match status" value="3"/>
</dbReference>
<feature type="transmembrane region" description="Helical" evidence="4">
    <location>
        <begin position="12"/>
        <end position="29"/>
    </location>
</feature>
<name>A0ABR1FPC2_AURAN</name>
<gene>
    <name evidence="6" type="ORF">SO694_0034204</name>
</gene>
<feature type="transmembrane region" description="Helical" evidence="4">
    <location>
        <begin position="92"/>
        <end position="114"/>
    </location>
</feature>
<comment type="caution">
    <text evidence="6">The sequence shown here is derived from an EMBL/GenBank/DDBJ whole genome shotgun (WGS) entry which is preliminary data.</text>
</comment>
<feature type="transmembrane region" description="Helical" evidence="4">
    <location>
        <begin position="213"/>
        <end position="231"/>
    </location>
</feature>
<reference evidence="6 7" key="1">
    <citation type="submission" date="2024-03" db="EMBL/GenBank/DDBJ databases">
        <title>Aureococcus anophagefferens CCMP1851 and Kratosvirus quantuckense: Draft genome of a second virus-susceptible host strain in the model system.</title>
        <authorList>
            <person name="Chase E."/>
            <person name="Truchon A.R."/>
            <person name="Schepens W."/>
            <person name="Wilhelm S.W."/>
        </authorList>
    </citation>
    <scope>NUCLEOTIDE SEQUENCE [LARGE SCALE GENOMIC DNA]</scope>
    <source>
        <strain evidence="6 7">CCMP1851</strain>
    </source>
</reference>
<sequence>MAGDEGNRKLECLAAIATGIIVFSLGFEFGKERLYDNTSETMKPIITALFSELTTLGFIGLMLFVVFQLEWIGDLSENLFEDEEALDGLSETAHMVLFLVMVLFLAQVVGLVVLGENIQAQWHTWELVCCHGADSIPKVAPPRNRSALSRLLHRFSGRLTQNHRLALFAATRKTFMVNHPEEITDASCFQFSTYLSTALGTTIAEFVEVPARCWIAVELLLLALVYVFTLMEPNQAFVFWICLGWLTGPCLTFTTHAKIRAILQIHCEAHLDDDDPRSPGGVPLEESKDADLEAPLLDGAAEGALTTEEKPRRRRLASLARVTADHLGLGTTLDACYEKNFWFGQSTKAKFTLDVMRLATFCQSIYLAIFLVVYGKQLLGPRGHPNSAQASLCFRSWPVVAALFAVALFPPLTTTAKMTRIIEDFTVVAHIDTFVNRRFIQQVLRRQKTVAAFAALRVVQSFYDTDRLRATTGAERTTSKADDAAAAGGRCWPCGGGAHSQTEALGLDVARLKRRRHWRTLFKIFDSDGQGSIDLDEIRDLLSKFAHACNVDAVLELLDTDGSGDIGFEEFFAFGLQSEASSHGEAEHDLINKRIFDLIDEDHSGCISIDELHEVFVRLGQHVSMDDVYNIVSDIDEDGDGTLDAEEFSILLNRLHI</sequence>
<feature type="transmembrane region" description="Helical" evidence="4">
    <location>
        <begin position="237"/>
        <end position="254"/>
    </location>
</feature>
<dbReference type="EMBL" id="JBBJCI010000300">
    <property type="protein sequence ID" value="KAK7234971.1"/>
    <property type="molecule type" value="Genomic_DNA"/>
</dbReference>
<feature type="domain" description="EF-hand" evidence="5">
    <location>
        <begin position="513"/>
        <end position="548"/>
    </location>
</feature>
<protein>
    <submittedName>
        <fullName evidence="6">Calcium-binding protein</fullName>
    </submittedName>
</protein>
<keyword evidence="7" id="KW-1185">Reference proteome</keyword>
<keyword evidence="2" id="KW-0677">Repeat</keyword>
<keyword evidence="4" id="KW-1133">Transmembrane helix</keyword>
<organism evidence="6 7">
    <name type="scientific">Aureococcus anophagefferens</name>
    <name type="common">Harmful bloom alga</name>
    <dbReference type="NCBI Taxonomy" id="44056"/>
    <lineage>
        <taxon>Eukaryota</taxon>
        <taxon>Sar</taxon>
        <taxon>Stramenopiles</taxon>
        <taxon>Ochrophyta</taxon>
        <taxon>Pelagophyceae</taxon>
        <taxon>Pelagomonadales</taxon>
        <taxon>Pelagomonadaceae</taxon>
        <taxon>Aureococcus</taxon>
    </lineage>
</organism>
<feature type="domain" description="EF-hand" evidence="5">
    <location>
        <begin position="587"/>
        <end position="622"/>
    </location>
</feature>
<keyword evidence="1" id="KW-0479">Metal-binding</keyword>
<feature type="domain" description="EF-hand" evidence="5">
    <location>
        <begin position="623"/>
        <end position="657"/>
    </location>
</feature>
<evidence type="ECO:0000259" key="5">
    <source>
        <dbReference type="PROSITE" id="PS50222"/>
    </source>
</evidence>
<keyword evidence="3" id="KW-0106">Calcium</keyword>
<keyword evidence="4" id="KW-0472">Membrane</keyword>
<dbReference type="PROSITE" id="PS00018">
    <property type="entry name" value="EF_HAND_1"/>
    <property type="match status" value="3"/>
</dbReference>
<evidence type="ECO:0000313" key="6">
    <source>
        <dbReference type="EMBL" id="KAK7234971.1"/>
    </source>
</evidence>
<accession>A0ABR1FPC2</accession>
<evidence type="ECO:0000256" key="4">
    <source>
        <dbReference type="SAM" id="Phobius"/>
    </source>
</evidence>
<dbReference type="InterPro" id="IPR002048">
    <property type="entry name" value="EF_hand_dom"/>
</dbReference>
<keyword evidence="4" id="KW-0812">Transmembrane</keyword>